<reference evidence="5" key="1">
    <citation type="submission" date="2018-02" db="EMBL/GenBank/DDBJ databases">
        <title>Draft genome sequencing of Rhodococcus opacus KU647198.</title>
        <authorList>
            <person name="Zheng B.-X."/>
        </authorList>
    </citation>
    <scope>NUCLEOTIDE SEQUENCE [LARGE SCALE GENOMIC DNA]</scope>
    <source>
        <strain evidence="5">04-OD7</strain>
    </source>
</reference>
<dbReference type="Proteomes" id="UP000239290">
    <property type="component" value="Unassembled WGS sequence"/>
</dbReference>
<feature type="domain" description="AMP-dependent synthetase/ligase" evidence="2">
    <location>
        <begin position="22"/>
        <end position="368"/>
    </location>
</feature>
<dbReference type="PANTHER" id="PTHR43767:SF1">
    <property type="entry name" value="NONRIBOSOMAL PEPTIDE SYNTHASE PES1 (EUROFUNG)-RELATED"/>
    <property type="match status" value="1"/>
</dbReference>
<evidence type="ECO:0000313" key="5">
    <source>
        <dbReference type="Proteomes" id="UP000239290"/>
    </source>
</evidence>
<dbReference type="Pfam" id="PF00501">
    <property type="entry name" value="AMP-binding"/>
    <property type="match status" value="1"/>
</dbReference>
<dbReference type="InterPro" id="IPR042099">
    <property type="entry name" value="ANL_N_sf"/>
</dbReference>
<dbReference type="Gene3D" id="3.30.300.30">
    <property type="match status" value="1"/>
</dbReference>
<evidence type="ECO:0000256" key="1">
    <source>
        <dbReference type="SAM" id="MobiDB-lite"/>
    </source>
</evidence>
<dbReference type="InterPro" id="IPR050237">
    <property type="entry name" value="ATP-dep_AMP-bd_enzyme"/>
</dbReference>
<proteinExistence type="predicted"/>
<name>A0A2S8J4W4_RHOOP</name>
<dbReference type="Gene3D" id="3.40.50.12780">
    <property type="entry name" value="N-terminal domain of ligase-like"/>
    <property type="match status" value="1"/>
</dbReference>
<dbReference type="GO" id="GO:0016878">
    <property type="term" value="F:acid-thiol ligase activity"/>
    <property type="evidence" value="ECO:0007669"/>
    <property type="project" value="UniProtKB-ARBA"/>
</dbReference>
<evidence type="ECO:0000259" key="3">
    <source>
        <dbReference type="Pfam" id="PF13193"/>
    </source>
</evidence>
<comment type="caution">
    <text evidence="4">The sequence shown here is derived from an EMBL/GenBank/DDBJ whole genome shotgun (WGS) entry which is preliminary data.</text>
</comment>
<dbReference type="InterPro" id="IPR000873">
    <property type="entry name" value="AMP-dep_synth/lig_dom"/>
</dbReference>
<dbReference type="Pfam" id="PF13193">
    <property type="entry name" value="AMP-binding_C"/>
    <property type="match status" value="1"/>
</dbReference>
<accession>A0A2S8J4W4</accession>
<dbReference type="RefSeq" id="WP_105418411.1">
    <property type="nucleotide sequence ID" value="NZ_PUIO01000033.1"/>
</dbReference>
<evidence type="ECO:0000259" key="2">
    <source>
        <dbReference type="Pfam" id="PF00501"/>
    </source>
</evidence>
<gene>
    <name evidence="4" type="ORF">C5613_24845</name>
</gene>
<evidence type="ECO:0000313" key="4">
    <source>
        <dbReference type="EMBL" id="PQP21969.1"/>
    </source>
</evidence>
<dbReference type="PANTHER" id="PTHR43767">
    <property type="entry name" value="LONG-CHAIN-FATTY-ACID--COA LIGASE"/>
    <property type="match status" value="1"/>
</dbReference>
<sequence length="525" mass="56652">MGSGDQISWTALGDVVREHRRSRGSLLAVVDGDHRFDYRAVDDRASKLAAVFRRNGVGQGDRVLWIGQNSFRLIETMLACAKLGAAVVPVNWRQSPAELSFVIDDVDARIAIWQQAELGELIEGARALSSSNPIWIQHDSDASDGYEALMASAPTDDPETPIDPDLPVLGIYTAAFEGRPKAAMLSHRAALIEGLVVARIAEISDETVFLNSGPMFHLGTLMTTLATLVLGGTNVVVARVDAVEMCQTIEAEKCNRAFIMAPTVEAMRAVNSEHNWDLTTLWPDPDPATWTMCTPSANPTTGRAGGYGQSEVTGLITSNGLGSKAASLYGRTAPLGQLRIIDANGEEVPDGETGEIICRGPVVMNGYLHRDELNETHRRSGWHHTGDLGRREADGSVMFVGPKMKMIKSASENIYPAEVERCLTSHVAVAEAVVIGVPDERWTQSVKAIVVATADITESDLIEHCRAHIASYKKPRNVIFVEQLPKTSNGQIDRDEVDRAYGGGGYPGQVSSGRRDVSIAASASN</sequence>
<dbReference type="AlphaFoldDB" id="A0A2S8J4W4"/>
<organism evidence="4 5">
    <name type="scientific">Rhodococcus opacus</name>
    <name type="common">Nocardia opaca</name>
    <dbReference type="NCBI Taxonomy" id="37919"/>
    <lineage>
        <taxon>Bacteria</taxon>
        <taxon>Bacillati</taxon>
        <taxon>Actinomycetota</taxon>
        <taxon>Actinomycetes</taxon>
        <taxon>Mycobacteriales</taxon>
        <taxon>Nocardiaceae</taxon>
        <taxon>Rhodococcus</taxon>
    </lineage>
</organism>
<feature type="region of interest" description="Disordered" evidence="1">
    <location>
        <begin position="499"/>
        <end position="525"/>
    </location>
</feature>
<dbReference type="EMBL" id="PUIO01000033">
    <property type="protein sequence ID" value="PQP21969.1"/>
    <property type="molecule type" value="Genomic_DNA"/>
</dbReference>
<dbReference type="SUPFAM" id="SSF56801">
    <property type="entry name" value="Acetyl-CoA synthetase-like"/>
    <property type="match status" value="1"/>
</dbReference>
<feature type="domain" description="AMP-binding enzyme C-terminal" evidence="3">
    <location>
        <begin position="418"/>
        <end position="490"/>
    </location>
</feature>
<dbReference type="InterPro" id="IPR025110">
    <property type="entry name" value="AMP-bd_C"/>
</dbReference>
<protein>
    <submittedName>
        <fullName evidence="4">Acyl-CoA synthetase</fullName>
    </submittedName>
</protein>
<dbReference type="InterPro" id="IPR045851">
    <property type="entry name" value="AMP-bd_C_sf"/>
</dbReference>